<feature type="region of interest" description="Disordered" evidence="2">
    <location>
        <begin position="1"/>
        <end position="58"/>
    </location>
</feature>
<evidence type="ECO:0000313" key="5">
    <source>
        <dbReference type="Proteomes" id="UP001652542"/>
    </source>
</evidence>
<evidence type="ECO:0000313" key="4">
    <source>
        <dbReference type="EMBL" id="MCV2867243.1"/>
    </source>
</evidence>
<dbReference type="Gene3D" id="1.20.5.340">
    <property type="match status" value="1"/>
</dbReference>
<organism evidence="4 5">
    <name type="scientific">Albidovulum marisflavi</name>
    <dbReference type="NCBI Taxonomy" id="2984159"/>
    <lineage>
        <taxon>Bacteria</taxon>
        <taxon>Pseudomonadati</taxon>
        <taxon>Pseudomonadota</taxon>
        <taxon>Alphaproteobacteria</taxon>
        <taxon>Rhodobacterales</taxon>
        <taxon>Paracoccaceae</taxon>
        <taxon>Albidovulum</taxon>
    </lineage>
</organism>
<gene>
    <name evidence="4" type="ORF">OEW28_01210</name>
</gene>
<evidence type="ECO:0000256" key="1">
    <source>
        <dbReference type="SAM" id="Coils"/>
    </source>
</evidence>
<evidence type="ECO:0008006" key="6">
    <source>
        <dbReference type="Google" id="ProtNLM"/>
    </source>
</evidence>
<evidence type="ECO:0000256" key="2">
    <source>
        <dbReference type="SAM" id="MobiDB-lite"/>
    </source>
</evidence>
<keyword evidence="5" id="KW-1185">Reference proteome</keyword>
<keyword evidence="3" id="KW-1133">Transmembrane helix</keyword>
<proteinExistence type="predicted"/>
<evidence type="ECO:0000256" key="3">
    <source>
        <dbReference type="SAM" id="Phobius"/>
    </source>
</evidence>
<keyword evidence="3" id="KW-0812">Transmembrane</keyword>
<dbReference type="EMBL" id="JAOWKY010000001">
    <property type="protein sequence ID" value="MCV2867243.1"/>
    <property type="molecule type" value="Genomic_DNA"/>
</dbReference>
<sequence length="422" mass="43220">MARKKSSETPDDAQAPIDTEAPEVAEPVADTSVADADVMPEATDEPVEQAPLGEDMPDEAPVATVDEAAERPARSGGGWFGTVLGGAVAAGIGAGAAYYVLPQLQPGGDMQGQLAVLKAQLGTQDADISALETRVGAMAPGASTEDMAALDDRVSSALAQAEAERIGFAEALSALTQRVDAFDERLTALERAPASGGGVSTAAIQSFEREIATLRAEIEGQRSESSAIESRVAQIAEEAESRLGAAEEEAARIRAQAEAEAKRSLARAALSHLRAAMESGAAIDGALADLASAGVEVPSELGEQAKGVPTSQLLLARFETASRDALSVSLRETAGDGWLDKITAFLRSQSGARSLTPRAGDDPDAVLSRAEAALRAGDIAGAIDEIGNLPAAGQAVMGEWIGLAQRRMTAQASLSALAQAVE</sequence>
<keyword evidence="1" id="KW-0175">Coiled coil</keyword>
<comment type="caution">
    <text evidence="4">The sequence shown here is derived from an EMBL/GenBank/DDBJ whole genome shotgun (WGS) entry which is preliminary data.</text>
</comment>
<reference evidence="4 5" key="1">
    <citation type="submission" date="2022-10" db="EMBL/GenBank/DDBJ databases">
        <title>Defluviimonas sp. nov., isolated from ocean surface water.</title>
        <authorList>
            <person name="He W."/>
            <person name="Wang L."/>
            <person name="Zhang D.-F."/>
        </authorList>
    </citation>
    <scope>NUCLEOTIDE SEQUENCE [LARGE SCALE GENOMIC DNA]</scope>
    <source>
        <strain evidence="4 5">WL0002</strain>
    </source>
</reference>
<name>A0ABT2Z817_9RHOB</name>
<dbReference type="Proteomes" id="UP001652542">
    <property type="component" value="Unassembled WGS sequence"/>
</dbReference>
<accession>A0ABT2Z817</accession>
<feature type="transmembrane region" description="Helical" evidence="3">
    <location>
        <begin position="79"/>
        <end position="101"/>
    </location>
</feature>
<protein>
    <recommendedName>
        <fullName evidence="6">Inner membrane protein</fullName>
    </recommendedName>
</protein>
<keyword evidence="3" id="KW-0472">Membrane</keyword>
<feature type="coiled-coil region" evidence="1">
    <location>
        <begin position="172"/>
        <end position="263"/>
    </location>
</feature>
<dbReference type="RefSeq" id="WP_263732906.1">
    <property type="nucleotide sequence ID" value="NZ_JAOWKY010000001.1"/>
</dbReference>